<protein>
    <submittedName>
        <fullName evidence="1">Uncharacterized protein</fullName>
    </submittedName>
</protein>
<accession>A0A1B7MS60</accession>
<evidence type="ECO:0000313" key="2">
    <source>
        <dbReference type="Proteomes" id="UP000092154"/>
    </source>
</evidence>
<dbReference type="Proteomes" id="UP000092154">
    <property type="component" value="Unassembled WGS sequence"/>
</dbReference>
<organism evidence="1 2">
    <name type="scientific">Rhizopogon vinicolor AM-OR11-026</name>
    <dbReference type="NCBI Taxonomy" id="1314800"/>
    <lineage>
        <taxon>Eukaryota</taxon>
        <taxon>Fungi</taxon>
        <taxon>Dikarya</taxon>
        <taxon>Basidiomycota</taxon>
        <taxon>Agaricomycotina</taxon>
        <taxon>Agaricomycetes</taxon>
        <taxon>Agaricomycetidae</taxon>
        <taxon>Boletales</taxon>
        <taxon>Suillineae</taxon>
        <taxon>Rhizopogonaceae</taxon>
        <taxon>Rhizopogon</taxon>
    </lineage>
</organism>
<reference evidence="1 2" key="1">
    <citation type="submission" date="2016-06" db="EMBL/GenBank/DDBJ databases">
        <title>Comparative genomics of the ectomycorrhizal sister species Rhizopogon vinicolor and Rhizopogon vesiculosus (Basidiomycota: Boletales) reveals a divergence of the mating type B locus.</title>
        <authorList>
            <consortium name="DOE Joint Genome Institute"/>
            <person name="Mujic A.B."/>
            <person name="Kuo A."/>
            <person name="Tritt A."/>
            <person name="Lipzen A."/>
            <person name="Chen C."/>
            <person name="Johnson J."/>
            <person name="Sharma A."/>
            <person name="Barry K."/>
            <person name="Grigoriev I.V."/>
            <person name="Spatafora J.W."/>
        </authorList>
    </citation>
    <scope>NUCLEOTIDE SEQUENCE [LARGE SCALE GENOMIC DNA]</scope>
    <source>
        <strain evidence="1 2">AM-OR11-026</strain>
    </source>
</reference>
<dbReference type="InParanoid" id="A0A1B7MS60"/>
<gene>
    <name evidence="1" type="ORF">K503DRAFT_785085</name>
</gene>
<dbReference type="AlphaFoldDB" id="A0A1B7MS60"/>
<keyword evidence="2" id="KW-1185">Reference proteome</keyword>
<name>A0A1B7MS60_9AGAM</name>
<evidence type="ECO:0000313" key="1">
    <source>
        <dbReference type="EMBL" id="OAX35436.1"/>
    </source>
</evidence>
<proteinExistence type="predicted"/>
<sequence>MAPIRHIRGKYNMITHYLSLRENARICASLALYYLTPAVCMARAVHITQHLGCYNRLSRFACALPKALGMLTSTKYLLPLCIPPPRSRSTPRLAMTRPGPEL</sequence>
<dbReference type="EMBL" id="KV448501">
    <property type="protein sequence ID" value="OAX35436.1"/>
    <property type="molecule type" value="Genomic_DNA"/>
</dbReference>